<gene>
    <name evidence="2" type="ORF">ABT39_MTgene6017</name>
</gene>
<organism evidence="2">
    <name type="scientific">Picea glauca</name>
    <name type="common">White spruce</name>
    <name type="synonym">Pinus glauca</name>
    <dbReference type="NCBI Taxonomy" id="3330"/>
    <lineage>
        <taxon>Eukaryota</taxon>
        <taxon>Viridiplantae</taxon>
        <taxon>Streptophyta</taxon>
        <taxon>Embryophyta</taxon>
        <taxon>Tracheophyta</taxon>
        <taxon>Spermatophyta</taxon>
        <taxon>Pinopsida</taxon>
        <taxon>Pinidae</taxon>
        <taxon>Conifers I</taxon>
        <taxon>Pinales</taxon>
        <taxon>Pinaceae</taxon>
        <taxon>Picea</taxon>
    </lineage>
</organism>
<keyword evidence="1" id="KW-0732">Signal</keyword>
<feature type="chain" id="PRO_5007152025" evidence="1">
    <location>
        <begin position="20"/>
        <end position="73"/>
    </location>
</feature>
<dbReference type="EMBL" id="LKAM01000008">
    <property type="protein sequence ID" value="KUM47013.1"/>
    <property type="molecule type" value="Genomic_DNA"/>
</dbReference>
<geneLocation type="mitochondrion" evidence="2"/>
<protein>
    <submittedName>
        <fullName evidence="2">Uncharacterized protein</fullName>
    </submittedName>
</protein>
<evidence type="ECO:0000256" key="1">
    <source>
        <dbReference type="SAM" id="SignalP"/>
    </source>
</evidence>
<feature type="signal peptide" evidence="1">
    <location>
        <begin position="1"/>
        <end position="19"/>
    </location>
</feature>
<accession>A0A117NGL9</accession>
<keyword evidence="2" id="KW-0496">Mitochondrion</keyword>
<dbReference type="AlphaFoldDB" id="A0A117NGL9"/>
<evidence type="ECO:0000313" key="2">
    <source>
        <dbReference type="EMBL" id="KUM47013.1"/>
    </source>
</evidence>
<comment type="caution">
    <text evidence="2">The sequence shown here is derived from an EMBL/GenBank/DDBJ whole genome shotgun (WGS) entry which is preliminary data.</text>
</comment>
<reference evidence="2" key="1">
    <citation type="journal article" date="2015" name="Genome Biol. Evol.">
        <title>Organellar Genomes of White Spruce (Picea glauca): Assembly and Annotation.</title>
        <authorList>
            <person name="Jackman S.D."/>
            <person name="Warren R.L."/>
            <person name="Gibb E.A."/>
            <person name="Vandervalk B.P."/>
            <person name="Mohamadi H."/>
            <person name="Chu J."/>
            <person name="Raymond A."/>
            <person name="Pleasance S."/>
            <person name="Coope R."/>
            <person name="Wildung M.R."/>
            <person name="Ritland C.E."/>
            <person name="Bousquet J."/>
            <person name="Jones S.J."/>
            <person name="Bohlmann J."/>
            <person name="Birol I."/>
        </authorList>
    </citation>
    <scope>NUCLEOTIDE SEQUENCE [LARGE SCALE GENOMIC DNA]</scope>
    <source>
        <tissue evidence="2">Flushing bud</tissue>
    </source>
</reference>
<sequence length="73" mass="8311">MIKSHENLLLRLALPLIRTVSVLFLYKELTPKELGCQSLERVSPPPASLSEAFDNECWEIVRILSIMSLLRTS</sequence>
<proteinExistence type="predicted"/>
<name>A0A117NGL9_PICGL</name>